<evidence type="ECO:0000256" key="8">
    <source>
        <dbReference type="SAM" id="Phobius"/>
    </source>
</evidence>
<keyword evidence="5 8" id="KW-0472">Membrane</keyword>
<feature type="transmembrane region" description="Helical" evidence="8">
    <location>
        <begin position="163"/>
        <end position="181"/>
    </location>
</feature>
<evidence type="ECO:0000256" key="3">
    <source>
        <dbReference type="ARBA" id="ARBA00022692"/>
    </source>
</evidence>
<organism evidence="9 10">
    <name type="scientific">Prymnesium parvum</name>
    <name type="common">Toxic golden alga</name>
    <dbReference type="NCBI Taxonomy" id="97485"/>
    <lineage>
        <taxon>Eukaryota</taxon>
        <taxon>Haptista</taxon>
        <taxon>Haptophyta</taxon>
        <taxon>Prymnesiophyceae</taxon>
        <taxon>Prymnesiales</taxon>
        <taxon>Prymnesiaceae</taxon>
        <taxon>Prymnesium</taxon>
    </lineage>
</organism>
<feature type="binding site" evidence="6">
    <location>
        <position position="418"/>
    </location>
    <ligand>
        <name>Zn(2+)</name>
        <dbReference type="ChEBI" id="CHEBI:29105"/>
    </ligand>
</feature>
<evidence type="ECO:0000256" key="2">
    <source>
        <dbReference type="ARBA" id="ARBA00007018"/>
    </source>
</evidence>
<keyword evidence="4 8" id="KW-1133">Transmembrane helix</keyword>
<evidence type="ECO:0000256" key="4">
    <source>
        <dbReference type="ARBA" id="ARBA00022989"/>
    </source>
</evidence>
<proteinExistence type="inferred from homology"/>
<feature type="binding site" evidence="6">
    <location>
        <position position="567"/>
    </location>
    <ligand>
        <name>Zn(2+)</name>
        <dbReference type="ChEBI" id="CHEBI:29105"/>
    </ligand>
</feature>
<dbReference type="PANTHER" id="PTHR20855">
    <property type="entry name" value="ADIPOR/PROGESTIN RECEPTOR-RELATED"/>
    <property type="match status" value="1"/>
</dbReference>
<accession>A0AB34IE92</accession>
<feature type="transmembrane region" description="Helical" evidence="8">
    <location>
        <begin position="400"/>
        <end position="420"/>
    </location>
</feature>
<dbReference type="Pfam" id="PF03006">
    <property type="entry name" value="HlyIII"/>
    <property type="match status" value="1"/>
</dbReference>
<comment type="caution">
    <text evidence="9">The sequence shown here is derived from an EMBL/GenBank/DDBJ whole genome shotgun (WGS) entry which is preliminary data.</text>
</comment>
<feature type="compositionally biased region" description="Polar residues" evidence="7">
    <location>
        <begin position="91"/>
        <end position="101"/>
    </location>
</feature>
<evidence type="ECO:0000256" key="1">
    <source>
        <dbReference type="ARBA" id="ARBA00004141"/>
    </source>
</evidence>
<name>A0AB34IE92_PRYPA</name>
<keyword evidence="6" id="KW-0862">Zinc</keyword>
<evidence type="ECO:0000313" key="9">
    <source>
        <dbReference type="EMBL" id="KAL1496577.1"/>
    </source>
</evidence>
<feature type="region of interest" description="Disordered" evidence="7">
    <location>
        <begin position="47"/>
        <end position="113"/>
    </location>
</feature>
<sequence>MQSRHSTCAQSGFVYEIPFIISKIRRGRSFHAFSGCPVPARLAAPLLFPPSDESRPPSSSPPRAASPPLPTMQVTDGPSHEPSATLRRTTRQQSAPSTPSQHRPPPPPMVERAVSFDPTHSAVARDVPHVLRYRFIDRGYRLHLNRREAFLSAFRLHNDTFNVWTHLFGVLLFAALFVSTWRMAAPSQLSPDGIATHLRHRLGDLRSSFLRVDADLGLLANGSVPLSQAHESLAAFSTLLSQRAMDVVPAGAAQTAEMMEALRGAAAAAVGELSSVLQRLMDATERWRDEPGDARADGAAGGLASRLGDGIRAKVQAWQPILPSELSSLPSFQALRTLKHYFEQQLHALFGAADDAAAAADPPPAPVEVIRQRLELLLAELSGEPCAATRPSELLERWPLFVFVGSAIICLAASVIYHLFGTANEKWNITLGRWDYAGIVCLIVGSTFPPIYYGFYTSAFYRSLYLASMLFLGSLLFGLTRFEFFYSPAWRLTRILLFVALGMVSVVPLVHLLWYHNFNQLSVALLHGVVKMGCVYLIGVVIYTTHLPEALVPHTFDYFFSSHQWWHLFVVFAAYLHFDCVVELWKATSTAVGACA</sequence>
<evidence type="ECO:0000256" key="6">
    <source>
        <dbReference type="PIRSR" id="PIRSR604254-1"/>
    </source>
</evidence>
<dbReference type="GO" id="GO:0038023">
    <property type="term" value="F:signaling receptor activity"/>
    <property type="evidence" value="ECO:0007669"/>
    <property type="project" value="TreeGrafter"/>
</dbReference>
<dbReference type="AlphaFoldDB" id="A0AB34IE92"/>
<feature type="transmembrane region" description="Helical" evidence="8">
    <location>
        <begin position="436"/>
        <end position="456"/>
    </location>
</feature>
<keyword evidence="3 8" id="KW-0812">Transmembrane</keyword>
<feature type="binding site" evidence="6">
    <location>
        <position position="563"/>
    </location>
    <ligand>
        <name>Zn(2+)</name>
        <dbReference type="ChEBI" id="CHEBI:29105"/>
    </ligand>
</feature>
<protein>
    <submittedName>
        <fullName evidence="9">Uncharacterized protein</fullName>
    </submittedName>
</protein>
<feature type="transmembrane region" description="Helical" evidence="8">
    <location>
        <begin position="521"/>
        <end position="544"/>
    </location>
</feature>
<evidence type="ECO:0000256" key="7">
    <source>
        <dbReference type="SAM" id="MobiDB-lite"/>
    </source>
</evidence>
<dbReference type="PANTHER" id="PTHR20855:SF52">
    <property type="entry name" value="ADIPONECTIN RECEPTOR PROTEIN"/>
    <property type="match status" value="1"/>
</dbReference>
<comment type="subcellular location">
    <subcellularLocation>
        <location evidence="1">Membrane</location>
        <topology evidence="1">Multi-pass membrane protein</topology>
    </subcellularLocation>
</comment>
<feature type="compositionally biased region" description="Pro residues" evidence="7">
    <location>
        <begin position="58"/>
        <end position="70"/>
    </location>
</feature>
<evidence type="ECO:0000256" key="5">
    <source>
        <dbReference type="ARBA" id="ARBA00023136"/>
    </source>
</evidence>
<dbReference type="Proteomes" id="UP001515480">
    <property type="component" value="Unassembled WGS sequence"/>
</dbReference>
<dbReference type="InterPro" id="IPR004254">
    <property type="entry name" value="AdipoR/HlyIII-related"/>
</dbReference>
<dbReference type="GO" id="GO:0016020">
    <property type="term" value="C:membrane"/>
    <property type="evidence" value="ECO:0007669"/>
    <property type="project" value="UniProtKB-SubCell"/>
</dbReference>
<evidence type="ECO:0000313" key="10">
    <source>
        <dbReference type="Proteomes" id="UP001515480"/>
    </source>
</evidence>
<reference evidence="9 10" key="1">
    <citation type="journal article" date="2024" name="Science">
        <title>Giant polyketide synthase enzymes in the biosynthesis of giant marine polyether toxins.</title>
        <authorList>
            <person name="Fallon T.R."/>
            <person name="Shende V.V."/>
            <person name="Wierzbicki I.H."/>
            <person name="Pendleton A.L."/>
            <person name="Watervoot N.F."/>
            <person name="Auber R.P."/>
            <person name="Gonzalez D.J."/>
            <person name="Wisecaver J.H."/>
            <person name="Moore B.S."/>
        </authorList>
    </citation>
    <scope>NUCLEOTIDE SEQUENCE [LARGE SCALE GENOMIC DNA]</scope>
    <source>
        <strain evidence="9 10">12B1</strain>
    </source>
</reference>
<gene>
    <name evidence="9" type="ORF">AB1Y20_014182</name>
</gene>
<feature type="transmembrane region" description="Helical" evidence="8">
    <location>
        <begin position="463"/>
        <end position="482"/>
    </location>
</feature>
<comment type="similarity">
    <text evidence="2">Belongs to the ADIPOR family.</text>
</comment>
<feature type="transmembrane region" description="Helical" evidence="8">
    <location>
        <begin position="564"/>
        <end position="582"/>
    </location>
</feature>
<keyword evidence="10" id="KW-1185">Reference proteome</keyword>
<dbReference type="EMBL" id="JBGBPQ010000028">
    <property type="protein sequence ID" value="KAL1496577.1"/>
    <property type="molecule type" value="Genomic_DNA"/>
</dbReference>
<keyword evidence="6" id="KW-0479">Metal-binding</keyword>
<dbReference type="GO" id="GO:0046872">
    <property type="term" value="F:metal ion binding"/>
    <property type="evidence" value="ECO:0007669"/>
    <property type="project" value="UniProtKB-KW"/>
</dbReference>
<feature type="transmembrane region" description="Helical" evidence="8">
    <location>
        <begin position="494"/>
        <end position="514"/>
    </location>
</feature>